<protein>
    <recommendedName>
        <fullName evidence="1">Glycine cleavage system transcriptional repressor</fullName>
    </recommendedName>
</protein>
<comment type="caution">
    <text evidence="3">The sequence shown here is derived from an EMBL/GenBank/DDBJ whole genome shotgun (WGS) entry which is preliminary data.</text>
</comment>
<dbReference type="PROSITE" id="PS51671">
    <property type="entry name" value="ACT"/>
    <property type="match status" value="1"/>
</dbReference>
<keyword evidence="1" id="KW-0678">Repressor</keyword>
<dbReference type="GO" id="GO:0005737">
    <property type="term" value="C:cytoplasm"/>
    <property type="evidence" value="ECO:0007669"/>
    <property type="project" value="UniProtKB-SubCell"/>
</dbReference>
<evidence type="ECO:0000313" key="4">
    <source>
        <dbReference type="Proteomes" id="UP000245362"/>
    </source>
</evidence>
<organism evidence="3 4">
    <name type="scientific">Vibrio albus</name>
    <dbReference type="NCBI Taxonomy" id="2200953"/>
    <lineage>
        <taxon>Bacteria</taxon>
        <taxon>Pseudomonadati</taxon>
        <taxon>Pseudomonadota</taxon>
        <taxon>Gammaproteobacteria</taxon>
        <taxon>Vibrionales</taxon>
        <taxon>Vibrionaceae</taxon>
        <taxon>Vibrio</taxon>
    </lineage>
</organism>
<dbReference type="InterPro" id="IPR002912">
    <property type="entry name" value="ACT_dom"/>
</dbReference>
<keyword evidence="1" id="KW-0963">Cytoplasm</keyword>
<dbReference type="PIRSF" id="PIRSF028103">
    <property type="entry name" value="GcvR"/>
    <property type="match status" value="1"/>
</dbReference>
<sequence>MSNSFIVNFVGKASPATIKHLSAITHENGGKWLISKVNFIEDQVAAVIKVELPKANTQIVKDAFMANEDLVVQFMDTDSTAHDKEEIFNLRLDANDRAGVVNEITQVLDGQGIRILDMDCQRVFIAGGGGGGVSSSLFTANLAIQLPVEVSIEDVTKELEALSEDTKVILTT</sequence>
<dbReference type="Gene3D" id="3.30.70.260">
    <property type="match status" value="1"/>
</dbReference>
<dbReference type="PANTHER" id="PTHR34875">
    <property type="entry name" value="UPF0237 PROTEIN MJ1558"/>
    <property type="match status" value="1"/>
</dbReference>
<name>A0A2U3BDE7_9VIBR</name>
<dbReference type="SUPFAM" id="SSF55021">
    <property type="entry name" value="ACT-like"/>
    <property type="match status" value="1"/>
</dbReference>
<dbReference type="RefSeq" id="WP_109317948.1">
    <property type="nucleotide sequence ID" value="NZ_QFWT01000001.1"/>
</dbReference>
<comment type="subcellular location">
    <subcellularLocation>
        <location evidence="1">Cytoplasm</location>
    </subcellularLocation>
</comment>
<evidence type="ECO:0000256" key="1">
    <source>
        <dbReference type="PIRNR" id="PIRNR028103"/>
    </source>
</evidence>
<dbReference type="EMBL" id="QFWT01000001">
    <property type="protein sequence ID" value="PWI34793.1"/>
    <property type="molecule type" value="Genomic_DNA"/>
</dbReference>
<dbReference type="OrthoDB" id="5814370at2"/>
<dbReference type="InterPro" id="IPR050990">
    <property type="entry name" value="UPF0237/GcvR_regulator"/>
</dbReference>
<proteinExistence type="predicted"/>
<dbReference type="PANTHER" id="PTHR34875:SF6">
    <property type="entry name" value="UPF0237 PROTEIN MJ1558"/>
    <property type="match status" value="1"/>
</dbReference>
<dbReference type="InterPro" id="IPR016867">
    <property type="entry name" value="GcvR"/>
</dbReference>
<gene>
    <name evidence="3" type="ORF">DI392_00470</name>
</gene>
<keyword evidence="1" id="KW-0804">Transcription</keyword>
<dbReference type="InterPro" id="IPR045865">
    <property type="entry name" value="ACT-like_dom_sf"/>
</dbReference>
<dbReference type="GO" id="GO:0006355">
    <property type="term" value="P:regulation of DNA-templated transcription"/>
    <property type="evidence" value="ECO:0007669"/>
    <property type="project" value="UniProtKB-UniRule"/>
</dbReference>
<reference evidence="3 4" key="1">
    <citation type="submission" date="2018-05" db="EMBL/GenBank/DDBJ databases">
        <title>Vibrio limimaris sp. nov., isolated from marine sediment.</title>
        <authorList>
            <person name="Li C.-M."/>
        </authorList>
    </citation>
    <scope>NUCLEOTIDE SEQUENCE [LARGE SCALE GENOMIC DNA]</scope>
    <source>
        <strain evidence="3 4">E4404</strain>
    </source>
</reference>
<dbReference type="Proteomes" id="UP000245362">
    <property type="component" value="Unassembled WGS sequence"/>
</dbReference>
<accession>A0A2U3BDE7</accession>
<feature type="domain" description="ACT" evidence="2">
    <location>
        <begin position="89"/>
        <end position="172"/>
    </location>
</feature>
<keyword evidence="4" id="KW-1185">Reference proteome</keyword>
<evidence type="ECO:0000259" key="2">
    <source>
        <dbReference type="PROSITE" id="PS51671"/>
    </source>
</evidence>
<evidence type="ECO:0000313" key="3">
    <source>
        <dbReference type="EMBL" id="PWI34793.1"/>
    </source>
</evidence>
<dbReference type="AlphaFoldDB" id="A0A2U3BDE7"/>